<organism evidence="3 4">
    <name type="scientific">Roseivivax halodurans JCM 10272</name>
    <dbReference type="NCBI Taxonomy" id="1449350"/>
    <lineage>
        <taxon>Bacteria</taxon>
        <taxon>Pseudomonadati</taxon>
        <taxon>Pseudomonadota</taxon>
        <taxon>Alphaproteobacteria</taxon>
        <taxon>Rhodobacterales</taxon>
        <taxon>Roseobacteraceae</taxon>
        <taxon>Roseivivax</taxon>
    </lineage>
</organism>
<keyword evidence="4" id="KW-1185">Reference proteome</keyword>
<gene>
    <name evidence="3" type="ORF">OCH239_21345</name>
</gene>
<feature type="transmembrane region" description="Helical" evidence="1">
    <location>
        <begin position="118"/>
        <end position="141"/>
    </location>
</feature>
<dbReference type="InterPro" id="IPR017850">
    <property type="entry name" value="Alkaline_phosphatase_core_sf"/>
</dbReference>
<evidence type="ECO:0000313" key="4">
    <source>
        <dbReference type="Proteomes" id="UP000022447"/>
    </source>
</evidence>
<dbReference type="AlphaFoldDB" id="X7E6I1"/>
<name>X7E6I1_9RHOB</name>
<feature type="transmembrane region" description="Helical" evidence="1">
    <location>
        <begin position="34"/>
        <end position="57"/>
    </location>
</feature>
<dbReference type="Gene3D" id="3.40.720.10">
    <property type="entry name" value="Alkaline Phosphatase, subunit A"/>
    <property type="match status" value="1"/>
</dbReference>
<proteinExistence type="predicted"/>
<dbReference type="PATRIC" id="fig|1449350.3.peg.4244"/>
<dbReference type="Pfam" id="PF00884">
    <property type="entry name" value="Sulfatase"/>
    <property type="match status" value="1"/>
</dbReference>
<feature type="transmembrane region" description="Helical" evidence="1">
    <location>
        <begin position="12"/>
        <end position="28"/>
    </location>
</feature>
<sequence>MAAAEARVTVTLLRLAVSALVLHVLLIPPNRPDALTWAALTNFPLELPVILLALLALSRGRLGTVFRISLVALLVLLAVLKVADIAMSLALARPFNAVADMPLVSAGLRLLASSIGPFPAALGVLGAGTVVVLSAAAAFWATGVWVRTTPGRMGGAGAAAAAFGFAMIVVAKASGQPGLPSALPGSATTTRIATEQINLATQTFTALRDFARRAAEDPYADRGDLLDAIDRDVFVIFVESYGRASFDTGLCTPTHLATLREAEAKLSDLGFAMRSGWLDAPTRGGQSWLSHATFANGIRVENQTSYGAILASPRETLFHIAARSGFRTAAVMPQITLDWPEASRMGFDTVLAAKDLGYEGEPFNWVTMPDQYTYSALDRKLRDGSQDRPLFVQVATGSSHAPWVPVPRMVPWADIGDGHIFDEMATSGATPQEVWSDHDRVREQYRQAIDYALTAVFDYIARQSGAPPLVFIVGDHQAAGFVAQDDRNDVPIHVVGPPNLLDRISHWDWSRGLRPGADVEVRPMGAMRNLILDAFTSLCPRDATVADCNS</sequence>
<feature type="transmembrane region" description="Helical" evidence="1">
    <location>
        <begin position="69"/>
        <end position="92"/>
    </location>
</feature>
<keyword evidence="1" id="KW-1133">Transmembrane helix</keyword>
<accession>X7E6I1</accession>
<dbReference type="SUPFAM" id="SSF53649">
    <property type="entry name" value="Alkaline phosphatase-like"/>
    <property type="match status" value="1"/>
</dbReference>
<keyword evidence="1" id="KW-0472">Membrane</keyword>
<feature type="transmembrane region" description="Helical" evidence="1">
    <location>
        <begin position="153"/>
        <end position="171"/>
    </location>
</feature>
<evidence type="ECO:0000313" key="3">
    <source>
        <dbReference type="EMBL" id="ETX10768.1"/>
    </source>
</evidence>
<dbReference type="eggNOG" id="COG1368">
    <property type="taxonomic scope" value="Bacteria"/>
</dbReference>
<dbReference type="InterPro" id="IPR000917">
    <property type="entry name" value="Sulfatase_N"/>
</dbReference>
<comment type="caution">
    <text evidence="3">The sequence shown here is derived from an EMBL/GenBank/DDBJ whole genome shotgun (WGS) entry which is preliminary data.</text>
</comment>
<dbReference type="RefSeq" id="WP_037267357.1">
    <property type="nucleotide sequence ID" value="NZ_JALZ01000082.1"/>
</dbReference>
<dbReference type="EMBL" id="JALZ01000082">
    <property type="protein sequence ID" value="ETX10768.1"/>
    <property type="molecule type" value="Genomic_DNA"/>
</dbReference>
<dbReference type="OrthoDB" id="1376015at2"/>
<keyword evidence="1" id="KW-0812">Transmembrane</keyword>
<dbReference type="STRING" id="1449350.OCH239_21345"/>
<evidence type="ECO:0000259" key="2">
    <source>
        <dbReference type="Pfam" id="PF00884"/>
    </source>
</evidence>
<feature type="domain" description="Sulfatase N-terminal" evidence="2">
    <location>
        <begin position="293"/>
        <end position="478"/>
    </location>
</feature>
<dbReference type="Proteomes" id="UP000022447">
    <property type="component" value="Unassembled WGS sequence"/>
</dbReference>
<reference evidence="3 4" key="1">
    <citation type="submission" date="2014-01" db="EMBL/GenBank/DDBJ databases">
        <title>Roseivivax halodurans JCM 10272 Genome Sequencing.</title>
        <authorList>
            <person name="Lai Q."/>
            <person name="Li G."/>
            <person name="Shao Z."/>
        </authorList>
    </citation>
    <scope>NUCLEOTIDE SEQUENCE [LARGE SCALE GENOMIC DNA]</scope>
    <source>
        <strain evidence="3 4">JCM 10272</strain>
    </source>
</reference>
<protein>
    <submittedName>
        <fullName evidence="3">Sulfatase</fullName>
    </submittedName>
</protein>
<evidence type="ECO:0000256" key="1">
    <source>
        <dbReference type="SAM" id="Phobius"/>
    </source>
</evidence>